<gene>
    <name evidence="2" type="ORF">LPMP_312210</name>
</gene>
<sequence>MKTLAKRQRSESVNEAKPHRAARKESTTTSHSAPSPAASRTLTTASDTDATSSAAVATPYDRKPCKNALLVVSTCHAVMAGLVYRKEKFYIKFSVKRHVGRVNSVAVAERYIASSGVDERVFLFTNKAEERLTAPMRKKMQEAGEPLAVRLADLGSIAPPAEVTVLVFADGSQHLLCGCLDGQLLIYRCRDWSVRSALAVHEKALVGLAVHPRSHGSLAVTVGEDRTIAVLDLVKGKLLTKWKYNPSPAAPGNVSQKAGGSASEEAERPSAFAPAAREELVGVLFSPQGTRLVVFSRFSFVVYDSAVMEPLCSFRCANPQPPSEMHRFAFFSETELIVGTEVGALQVCRIEETSDKLLNMTATLTPVSVTHPESVREKAAALLATPVKMEVETRQKSPLRHVNRIKGLQVQGSTVFSIDSSGIVIAWNAKRTAAGPLSLQYVTSANCQGRVTGMELYPLHVHDIQKSPPAKGCASGLKLNRR</sequence>
<dbReference type="EMBL" id="CP009400">
    <property type="protein sequence ID" value="AIO00808.1"/>
    <property type="molecule type" value="Genomic_DNA"/>
</dbReference>
<dbReference type="RefSeq" id="XP_010701608.1">
    <property type="nucleotide sequence ID" value="XM_010703306.1"/>
</dbReference>
<dbReference type="GeneID" id="22577647"/>
<dbReference type="eggNOG" id="KOG0294">
    <property type="taxonomic scope" value="Eukaryota"/>
</dbReference>
<evidence type="ECO:0000313" key="2">
    <source>
        <dbReference type="EMBL" id="AIO00808.1"/>
    </source>
</evidence>
<dbReference type="InterPro" id="IPR015943">
    <property type="entry name" value="WD40/YVTN_repeat-like_dom_sf"/>
</dbReference>
<keyword evidence="3" id="KW-1185">Reference proteome</keyword>
<proteinExistence type="predicted"/>
<feature type="region of interest" description="Disordered" evidence="1">
    <location>
        <begin position="250"/>
        <end position="269"/>
    </location>
</feature>
<dbReference type="Gene3D" id="2.130.10.10">
    <property type="entry name" value="YVTN repeat-like/Quinoprotein amine dehydrogenase"/>
    <property type="match status" value="1"/>
</dbReference>
<organism evidence="2 3">
    <name type="scientific">Leishmania panamensis</name>
    <dbReference type="NCBI Taxonomy" id="5679"/>
    <lineage>
        <taxon>Eukaryota</taxon>
        <taxon>Discoba</taxon>
        <taxon>Euglenozoa</taxon>
        <taxon>Kinetoplastea</taxon>
        <taxon>Metakinetoplastina</taxon>
        <taxon>Trypanosomatida</taxon>
        <taxon>Trypanosomatidae</taxon>
        <taxon>Leishmaniinae</taxon>
        <taxon>Leishmania</taxon>
        <taxon>Leishmania guyanensis species complex</taxon>
    </lineage>
</organism>
<dbReference type="InterPro" id="IPR051959">
    <property type="entry name" value="PAK1-Kinase_Regulator"/>
</dbReference>
<reference evidence="2 3" key="1">
    <citation type="journal article" date="2015" name="Sci. Rep.">
        <title>The genome of Leishmania panamensis: insights into genomics of the L. (Viannia) subgenus.</title>
        <authorList>
            <person name="Llanes A."/>
            <person name="Restrepo C.M."/>
            <person name="Vecchio G.D."/>
            <person name="Anguizola F.J."/>
            <person name="Lleonart R."/>
        </authorList>
    </citation>
    <scope>NUCLEOTIDE SEQUENCE [LARGE SCALE GENOMIC DNA]</scope>
    <source>
        <strain evidence="2 3">MHOM/PA/94/PSC-1</strain>
    </source>
</reference>
<dbReference type="VEuPathDB" id="TriTrypDB:LPMP_312210"/>
<dbReference type="InterPro" id="IPR036322">
    <property type="entry name" value="WD40_repeat_dom_sf"/>
</dbReference>
<dbReference type="SUPFAM" id="SSF50978">
    <property type="entry name" value="WD40 repeat-like"/>
    <property type="match status" value="1"/>
</dbReference>
<accession>A0A088RXC7</accession>
<evidence type="ECO:0000256" key="1">
    <source>
        <dbReference type="SAM" id="MobiDB-lite"/>
    </source>
</evidence>
<protein>
    <submittedName>
        <fullName evidence="2">Uncharacterized protein</fullName>
    </submittedName>
</protein>
<feature type="compositionally biased region" description="Basic and acidic residues" evidence="1">
    <location>
        <begin position="8"/>
        <end position="26"/>
    </location>
</feature>
<dbReference type="SMART" id="SM00320">
    <property type="entry name" value="WD40"/>
    <property type="match status" value="4"/>
</dbReference>
<dbReference type="OrthoDB" id="308449at2759"/>
<dbReference type="KEGG" id="lpan:LPMP_312210"/>
<name>A0A088RXC7_LEIPA</name>
<dbReference type="VEuPathDB" id="TriTrypDB:LPAL13_310029300"/>
<evidence type="ECO:0000313" key="3">
    <source>
        <dbReference type="Proteomes" id="UP000063063"/>
    </source>
</evidence>
<dbReference type="Proteomes" id="UP000063063">
    <property type="component" value="Chromosome 31"/>
</dbReference>
<feature type="region of interest" description="Disordered" evidence="1">
    <location>
        <begin position="1"/>
        <end position="54"/>
    </location>
</feature>
<feature type="compositionally biased region" description="Low complexity" evidence="1">
    <location>
        <begin position="27"/>
        <end position="54"/>
    </location>
</feature>
<dbReference type="PANTHER" id="PTHR44675:SF1">
    <property type="entry name" value="P21-ACTIVATED PROTEIN KINASE-INTERACTING PROTEIN 1"/>
    <property type="match status" value="1"/>
</dbReference>
<dbReference type="AlphaFoldDB" id="A0A088RXC7"/>
<dbReference type="PANTHER" id="PTHR44675">
    <property type="entry name" value="PAK1 INTERACTING PROTEIN 1"/>
    <property type="match status" value="1"/>
</dbReference>
<dbReference type="InterPro" id="IPR001680">
    <property type="entry name" value="WD40_rpt"/>
</dbReference>